<dbReference type="Proteomes" id="UP000289152">
    <property type="component" value="Unassembled WGS sequence"/>
</dbReference>
<evidence type="ECO:0000313" key="10">
    <source>
        <dbReference type="Proteomes" id="UP000289152"/>
    </source>
</evidence>
<proteinExistence type="inferred from homology"/>
<comment type="function">
    <text evidence="6">Component of the post-replicative DNA mismatch repair system (MMR).</text>
</comment>
<keyword evidence="6" id="KW-0234">DNA repair</keyword>
<name>A0A4Q1BI29_TREME</name>
<evidence type="ECO:0000256" key="2">
    <source>
        <dbReference type="ARBA" id="ARBA00022741"/>
    </source>
</evidence>
<feature type="compositionally biased region" description="Polar residues" evidence="7">
    <location>
        <begin position="184"/>
        <end position="201"/>
    </location>
</feature>
<comment type="caution">
    <text evidence="9">The sequence shown here is derived from an EMBL/GenBank/DDBJ whole genome shotgun (WGS) entry which is preliminary data.</text>
</comment>
<dbReference type="NCBIfam" id="NF003810">
    <property type="entry name" value="PRK05399.1"/>
    <property type="match status" value="1"/>
</dbReference>
<dbReference type="FunCoup" id="A0A4Q1BI29">
    <property type="interactions" value="679"/>
</dbReference>
<dbReference type="SUPFAM" id="SSF55271">
    <property type="entry name" value="DNA repair protein MutS, domain I"/>
    <property type="match status" value="1"/>
</dbReference>
<evidence type="ECO:0000256" key="7">
    <source>
        <dbReference type="SAM" id="MobiDB-lite"/>
    </source>
</evidence>
<dbReference type="PIRSF" id="PIRSF037677">
    <property type="entry name" value="DNA_mis_repair_Msh6"/>
    <property type="match status" value="1"/>
</dbReference>
<comment type="similarity">
    <text evidence="1 6">Belongs to the DNA mismatch repair MutS family.</text>
</comment>
<dbReference type="InterPro" id="IPR017261">
    <property type="entry name" value="DNA_mismatch_repair_MutS/MSH"/>
</dbReference>
<evidence type="ECO:0000256" key="5">
    <source>
        <dbReference type="ARBA" id="ARBA00023125"/>
    </source>
</evidence>
<keyword evidence="3 6" id="KW-0227">DNA damage</keyword>
<keyword evidence="5 6" id="KW-0238">DNA-binding</keyword>
<dbReference type="InterPro" id="IPR007696">
    <property type="entry name" value="DNA_mismatch_repair_MutS_core"/>
</dbReference>
<dbReference type="AlphaFoldDB" id="A0A4Q1BI29"/>
<dbReference type="SUPFAM" id="SSF52540">
    <property type="entry name" value="P-loop containing nucleoside triphosphate hydrolases"/>
    <property type="match status" value="1"/>
</dbReference>
<evidence type="ECO:0000259" key="8">
    <source>
        <dbReference type="PROSITE" id="PS00486"/>
    </source>
</evidence>
<dbReference type="SMART" id="SM00533">
    <property type="entry name" value="MUTSd"/>
    <property type="match status" value="1"/>
</dbReference>
<feature type="compositionally biased region" description="Basic residues" evidence="7">
    <location>
        <begin position="82"/>
        <end position="91"/>
    </location>
</feature>
<dbReference type="GO" id="GO:0030983">
    <property type="term" value="F:mismatched DNA binding"/>
    <property type="evidence" value="ECO:0007669"/>
    <property type="project" value="UniProtKB-UniRule"/>
</dbReference>
<feature type="compositionally biased region" description="Basic and acidic residues" evidence="7">
    <location>
        <begin position="125"/>
        <end position="138"/>
    </location>
</feature>
<feature type="region of interest" description="Disordered" evidence="7">
    <location>
        <begin position="64"/>
        <end position="138"/>
    </location>
</feature>
<evidence type="ECO:0000256" key="6">
    <source>
        <dbReference type="PIRNR" id="PIRNR037677"/>
    </source>
</evidence>
<dbReference type="GO" id="GO:0006298">
    <property type="term" value="P:mismatch repair"/>
    <property type="evidence" value="ECO:0007669"/>
    <property type="project" value="InterPro"/>
</dbReference>
<evidence type="ECO:0000256" key="4">
    <source>
        <dbReference type="ARBA" id="ARBA00022840"/>
    </source>
</evidence>
<keyword evidence="2 6" id="KW-0547">Nucleotide-binding</keyword>
<reference evidence="9 10" key="1">
    <citation type="submission" date="2016-06" db="EMBL/GenBank/DDBJ databases">
        <title>Evolution of pathogenesis and genome organization in the Tremellales.</title>
        <authorList>
            <person name="Cuomo C."/>
            <person name="Litvintseva A."/>
            <person name="Heitman J."/>
            <person name="Chen Y."/>
            <person name="Sun S."/>
            <person name="Springer D."/>
            <person name="Dromer F."/>
            <person name="Young S."/>
            <person name="Zeng Q."/>
            <person name="Chapman S."/>
            <person name="Gujja S."/>
            <person name="Saif S."/>
            <person name="Birren B."/>
        </authorList>
    </citation>
    <scope>NUCLEOTIDE SEQUENCE [LARGE SCALE GENOMIC DNA]</scope>
    <source>
        <strain evidence="9 10">ATCC 28783</strain>
    </source>
</reference>
<dbReference type="Gene3D" id="3.40.50.300">
    <property type="entry name" value="P-loop containing nucleotide triphosphate hydrolases"/>
    <property type="match status" value="1"/>
</dbReference>
<dbReference type="EMBL" id="SDIL01000072">
    <property type="protein sequence ID" value="RXK37298.1"/>
    <property type="molecule type" value="Genomic_DNA"/>
</dbReference>
<dbReference type="Gene3D" id="3.40.1170.10">
    <property type="entry name" value="DNA repair protein MutS, domain I"/>
    <property type="match status" value="1"/>
</dbReference>
<accession>A0A4Q1BI29</accession>
<dbReference type="InterPro" id="IPR045076">
    <property type="entry name" value="MutS"/>
</dbReference>
<dbReference type="OrthoDB" id="121051at2759"/>
<dbReference type="Gene3D" id="3.30.420.110">
    <property type="entry name" value="MutS, connector domain"/>
    <property type="match status" value="1"/>
</dbReference>
<organism evidence="9 10">
    <name type="scientific">Tremella mesenterica</name>
    <name type="common">Jelly fungus</name>
    <dbReference type="NCBI Taxonomy" id="5217"/>
    <lineage>
        <taxon>Eukaryota</taxon>
        <taxon>Fungi</taxon>
        <taxon>Dikarya</taxon>
        <taxon>Basidiomycota</taxon>
        <taxon>Agaricomycotina</taxon>
        <taxon>Tremellomycetes</taxon>
        <taxon>Tremellales</taxon>
        <taxon>Tremellaceae</taxon>
        <taxon>Tremella</taxon>
    </lineage>
</organism>
<dbReference type="Pfam" id="PF05192">
    <property type="entry name" value="MutS_III"/>
    <property type="match status" value="1"/>
</dbReference>
<dbReference type="GO" id="GO:0032301">
    <property type="term" value="C:MutSalpha complex"/>
    <property type="evidence" value="ECO:0007669"/>
    <property type="project" value="TreeGrafter"/>
</dbReference>
<dbReference type="PROSITE" id="PS00486">
    <property type="entry name" value="DNA_MISMATCH_REPAIR_2"/>
    <property type="match status" value="1"/>
</dbReference>
<dbReference type="SUPFAM" id="SSF48334">
    <property type="entry name" value="DNA repair protein MutS, domain III"/>
    <property type="match status" value="1"/>
</dbReference>
<evidence type="ECO:0000256" key="1">
    <source>
        <dbReference type="ARBA" id="ARBA00006271"/>
    </source>
</evidence>
<protein>
    <recommendedName>
        <fullName evidence="6">DNA mismatch repair protein</fullName>
    </recommendedName>
</protein>
<dbReference type="FunFam" id="3.40.1170.10:FF:000002">
    <property type="entry name" value="DNA mismatch repair protein"/>
    <property type="match status" value="1"/>
</dbReference>
<dbReference type="PANTHER" id="PTHR11361:SF148">
    <property type="entry name" value="DNA MISMATCH REPAIR PROTEIN MSH6"/>
    <property type="match status" value="1"/>
</dbReference>
<keyword evidence="10" id="KW-1185">Reference proteome</keyword>
<dbReference type="Pfam" id="PF00488">
    <property type="entry name" value="MutS_V"/>
    <property type="match status" value="1"/>
</dbReference>
<dbReference type="GO" id="GO:0140664">
    <property type="term" value="F:ATP-dependent DNA damage sensor activity"/>
    <property type="evidence" value="ECO:0007669"/>
    <property type="project" value="InterPro"/>
</dbReference>
<dbReference type="Pfam" id="PF01624">
    <property type="entry name" value="MutS_I"/>
    <property type="match status" value="1"/>
</dbReference>
<dbReference type="PANTHER" id="PTHR11361">
    <property type="entry name" value="DNA MISMATCH REPAIR PROTEIN MUTS FAMILY MEMBER"/>
    <property type="match status" value="1"/>
</dbReference>
<gene>
    <name evidence="9" type="ORF">M231_05440</name>
</gene>
<dbReference type="FunFam" id="3.40.50.300:FF:001752">
    <property type="entry name" value="DNA mismatch repair protein"/>
    <property type="match status" value="1"/>
</dbReference>
<dbReference type="InterPro" id="IPR036678">
    <property type="entry name" value="MutS_con_dom_sf"/>
</dbReference>
<sequence length="1174" mass="130846">MGSSPLTARPVNSIRQGKGVTQERRAESPLKTSFVIDDEDEQIPSHSLIPVRKQPVESVVRIEEKDNAGMRMDLDDDSPVLMRRRASKRKVLYTEPDSDASSGEDIRKKGSSSAPSKKSRGRKSLKVDSDSDDFHLDSGDDEAMLAAAEEYDLSAVSLSPSIAASSPPPPRKPKKAEARKSGLSRPSIQPLPNKQSSSNAVSDDDPRRPSSTNPFMTLAEQRKIEATQAKRDAEESYKFLLPENLKDAEGRRPSDPDYDGRTLYIPKEDWRGFTPFERQFWEIKQNHYDTVLFFQKGKFFELYEGDAQIGHDQFDLKLTKRVKMQMVGVPEQSFDEFAAKFLAHGYKVGKVEQVETAIGAELRRNAGKGSSTLKEDKIVQRELAQIFTNGTIVDGAYLSTHESNHCVAVKEQVDPNGTVVYGVCVLDASTGEFQLTALEDDVLRTKLGTLFRQIRPKELLHAKGNLSSPTLRLLRNISPPNVLWQDFKDGVEFYPVAKTLEELGKLFEVEGDLADMKATLPNAIKTMLNEPLAIEALGGMLFYLRSLNLDKDLVSQGNFTIFDPTREGKVLILDGQSLGHMEILINNEGGHEGTLLSLLQNCVTPSGKRLFRMWITAPLCEVRAINDRLDAVDDIMHHPDFAGMFTSSFKNLPDLERLVSRAHAGSMRQKDFLTIIEGFQTVSSTLKTLVSSSSSFSTSPVPDLLRGAPDLNPLLQHMRTLYHVVQEGKTIDILPTQGSDRECDQADANVAEQESILEHLREKARKQLHLARGEIAYWHSNQGGKEIYQLQVAADVEVPSSWRKQSGTKTVSRYYNSEITPVIRKLQEEREMQSVAKKTFFRRLLQKFDQSRREWLNAVKTVAELDCLVSLAKASSNMDEPKCRPVFINSPEAFIDFTELRHPSMCLRADFIANDVRLGKSEPRTVLLTGPNMAGKSTLLRMTASAVIMAQLGCYVPSASATLSPIDRIQTRMGAYDNMFASASTYKVELDECSKILREAGPKSLVILDELGRGTSTHDGMAIAMAVLHHLATHTLPLGFFATHYGLLADEFLYHPNIRNMHMQTHVDEDLLQVVFLYKLIPGVAESSHGTHVAHMAGVPTSVVTRAQKVSAEFFDDTKKRLATRRKTTIPLTAQADFSWLIRLAMGQNEETTASLSQRLKMVTEAIGGYDLSG</sequence>
<dbReference type="VEuPathDB" id="FungiDB:TREMEDRAFT_57371"/>
<dbReference type="InterPro" id="IPR007860">
    <property type="entry name" value="DNA_mmatch_repair_MutS_con_dom"/>
</dbReference>
<dbReference type="SMART" id="SM00534">
    <property type="entry name" value="MUTSac"/>
    <property type="match status" value="1"/>
</dbReference>
<feature type="region of interest" description="Disordered" evidence="7">
    <location>
        <begin position="159"/>
        <end position="220"/>
    </location>
</feature>
<dbReference type="VEuPathDB" id="FungiDB:TREMEDRAFT_40008"/>
<dbReference type="InterPro" id="IPR016151">
    <property type="entry name" value="DNA_mismatch_repair_MutS_N"/>
</dbReference>
<dbReference type="InterPro" id="IPR036187">
    <property type="entry name" value="DNA_mismatch_repair_MutS_sf"/>
</dbReference>
<dbReference type="SUPFAM" id="SSF53150">
    <property type="entry name" value="DNA repair protein MutS, domain II"/>
    <property type="match status" value="1"/>
</dbReference>
<dbReference type="InterPro" id="IPR000432">
    <property type="entry name" value="DNA_mismatch_repair_MutS_C"/>
</dbReference>
<dbReference type="InterPro" id="IPR027417">
    <property type="entry name" value="P-loop_NTPase"/>
</dbReference>
<evidence type="ECO:0000256" key="3">
    <source>
        <dbReference type="ARBA" id="ARBA00022763"/>
    </source>
</evidence>
<dbReference type="Gene3D" id="1.10.1420.10">
    <property type="match status" value="2"/>
</dbReference>
<dbReference type="Pfam" id="PF05188">
    <property type="entry name" value="MutS_II"/>
    <property type="match status" value="1"/>
</dbReference>
<evidence type="ECO:0000313" key="9">
    <source>
        <dbReference type="EMBL" id="RXK37298.1"/>
    </source>
</evidence>
<dbReference type="InterPro" id="IPR007695">
    <property type="entry name" value="DNA_mismatch_repair_MutS-lik_N"/>
</dbReference>
<keyword evidence="4 6" id="KW-0067">ATP-binding</keyword>
<dbReference type="InParanoid" id="A0A4Q1BI29"/>
<dbReference type="GO" id="GO:0005524">
    <property type="term" value="F:ATP binding"/>
    <property type="evidence" value="ECO:0007669"/>
    <property type="project" value="UniProtKB-UniRule"/>
</dbReference>
<dbReference type="STRING" id="5217.A0A4Q1BI29"/>
<feature type="region of interest" description="Disordered" evidence="7">
    <location>
        <begin position="1"/>
        <end position="48"/>
    </location>
</feature>
<feature type="domain" description="DNA mismatch repair proteins mutS family" evidence="8">
    <location>
        <begin position="1004"/>
        <end position="1020"/>
    </location>
</feature>